<gene>
    <name evidence="2" type="ORF">S01H1_09032</name>
</gene>
<evidence type="ECO:0000256" key="1">
    <source>
        <dbReference type="SAM" id="Phobius"/>
    </source>
</evidence>
<feature type="non-terminal residue" evidence="2">
    <location>
        <position position="301"/>
    </location>
</feature>
<accession>X0SJ65</accession>
<protein>
    <recommendedName>
        <fullName evidence="3">Membrane protein 6-pyruvoyl-tetrahydropterin synthase-related domain-containing protein</fullName>
    </recommendedName>
</protein>
<reference evidence="2" key="1">
    <citation type="journal article" date="2014" name="Front. Microbiol.">
        <title>High frequency of phylogenetically diverse reductive dehalogenase-homologous genes in deep subseafloor sedimentary metagenomes.</title>
        <authorList>
            <person name="Kawai M."/>
            <person name="Futagami T."/>
            <person name="Toyoda A."/>
            <person name="Takaki Y."/>
            <person name="Nishi S."/>
            <person name="Hori S."/>
            <person name="Arai W."/>
            <person name="Tsubouchi T."/>
            <person name="Morono Y."/>
            <person name="Uchiyama I."/>
            <person name="Ito T."/>
            <person name="Fujiyama A."/>
            <person name="Inagaki F."/>
            <person name="Takami H."/>
        </authorList>
    </citation>
    <scope>NUCLEOTIDE SEQUENCE</scope>
    <source>
        <strain evidence="2">Expedition CK06-06</strain>
    </source>
</reference>
<evidence type="ECO:0008006" key="3">
    <source>
        <dbReference type="Google" id="ProtNLM"/>
    </source>
</evidence>
<evidence type="ECO:0000313" key="2">
    <source>
        <dbReference type="EMBL" id="GAF81034.1"/>
    </source>
</evidence>
<name>X0SJ65_9ZZZZ</name>
<dbReference type="AlphaFoldDB" id="X0SJ65"/>
<sequence length="301" mass="34561">MHLKETLINRKYIITLSLFILIYTLTFSYFTYLKHHNLSSYGWDLGVFNQLFYSSTYGEKPLYYTPDLYMNPQGNYFAIHFSPILFTLFPLYAFHPDAVTLLIAKCFVLALAALPLFYLTREITGSEKAALAVSLSYLMHPGVQGANWFDFQPQVFIPLLAFSTYLMLIKARWRLYLPLLLLTLSIQEHVFSIVMSITLGHLLVAQRRGRPQSMKESAEMKAIMATLIVCVLFFGASRGYIESFPIEQEFSDVYRASGVFSVIGFEGDTLQIPLYVVSHLFESLRALAHDFHLKLLYMALM</sequence>
<proteinExistence type="predicted"/>
<keyword evidence="1" id="KW-0472">Membrane</keyword>
<keyword evidence="1" id="KW-1133">Transmembrane helix</keyword>
<dbReference type="Pfam" id="PF09852">
    <property type="entry name" value="DUF2079"/>
    <property type="match status" value="1"/>
</dbReference>
<organism evidence="2">
    <name type="scientific">marine sediment metagenome</name>
    <dbReference type="NCBI Taxonomy" id="412755"/>
    <lineage>
        <taxon>unclassified sequences</taxon>
        <taxon>metagenomes</taxon>
        <taxon>ecological metagenomes</taxon>
    </lineage>
</organism>
<feature type="transmembrane region" description="Helical" evidence="1">
    <location>
        <begin position="12"/>
        <end position="32"/>
    </location>
</feature>
<feature type="transmembrane region" description="Helical" evidence="1">
    <location>
        <begin position="101"/>
        <end position="119"/>
    </location>
</feature>
<feature type="transmembrane region" description="Helical" evidence="1">
    <location>
        <begin position="175"/>
        <end position="202"/>
    </location>
</feature>
<dbReference type="EMBL" id="BARS01004621">
    <property type="protein sequence ID" value="GAF81034.1"/>
    <property type="molecule type" value="Genomic_DNA"/>
</dbReference>
<feature type="transmembrane region" description="Helical" evidence="1">
    <location>
        <begin position="222"/>
        <end position="241"/>
    </location>
</feature>
<dbReference type="InterPro" id="IPR018650">
    <property type="entry name" value="STSV1_Orf64"/>
</dbReference>
<keyword evidence="1" id="KW-0812">Transmembrane</keyword>
<comment type="caution">
    <text evidence="2">The sequence shown here is derived from an EMBL/GenBank/DDBJ whole genome shotgun (WGS) entry which is preliminary data.</text>
</comment>